<dbReference type="InterPro" id="IPR001034">
    <property type="entry name" value="DeoR_HTH"/>
</dbReference>
<evidence type="ECO:0000259" key="4">
    <source>
        <dbReference type="PROSITE" id="PS51000"/>
    </source>
</evidence>
<keyword evidence="3" id="KW-0804">Transcription</keyword>
<dbReference type="OrthoDB" id="9814815at2"/>
<dbReference type="SUPFAM" id="SSF100950">
    <property type="entry name" value="NagB/RpiA/CoA transferase-like"/>
    <property type="match status" value="1"/>
</dbReference>
<feature type="domain" description="HTH deoR-type" evidence="4">
    <location>
        <begin position="6"/>
        <end position="61"/>
    </location>
</feature>
<dbReference type="Proteomes" id="UP000184520">
    <property type="component" value="Unassembled WGS sequence"/>
</dbReference>
<dbReference type="Pfam" id="PF00455">
    <property type="entry name" value="DeoRC"/>
    <property type="match status" value="1"/>
</dbReference>
<dbReference type="InterPro" id="IPR036390">
    <property type="entry name" value="WH_DNA-bd_sf"/>
</dbReference>
<dbReference type="InterPro" id="IPR037171">
    <property type="entry name" value="NagB/RpiA_transferase-like"/>
</dbReference>
<organism evidence="5 6">
    <name type="scientific">Marisediminitalea aggregata</name>
    <dbReference type="NCBI Taxonomy" id="634436"/>
    <lineage>
        <taxon>Bacteria</taxon>
        <taxon>Pseudomonadati</taxon>
        <taxon>Pseudomonadota</taxon>
        <taxon>Gammaproteobacteria</taxon>
        <taxon>Alteromonadales</taxon>
        <taxon>Alteromonadaceae</taxon>
        <taxon>Marisediminitalea</taxon>
    </lineage>
</organism>
<dbReference type="InterPro" id="IPR036388">
    <property type="entry name" value="WH-like_DNA-bd_sf"/>
</dbReference>
<dbReference type="InterPro" id="IPR018356">
    <property type="entry name" value="Tscrpt_reg_HTH_DeoR_CS"/>
</dbReference>
<dbReference type="PANTHER" id="PTHR30363:SF44">
    <property type="entry name" value="AGA OPERON TRANSCRIPTIONAL REPRESSOR-RELATED"/>
    <property type="match status" value="1"/>
</dbReference>
<dbReference type="SUPFAM" id="SSF46785">
    <property type="entry name" value="Winged helix' DNA-binding domain"/>
    <property type="match status" value="1"/>
</dbReference>
<keyword evidence="2 5" id="KW-0238">DNA-binding</keyword>
<accession>A0A1M5F3Z1</accession>
<keyword evidence="6" id="KW-1185">Reference proteome</keyword>
<evidence type="ECO:0000256" key="2">
    <source>
        <dbReference type="ARBA" id="ARBA00023125"/>
    </source>
</evidence>
<dbReference type="AlphaFoldDB" id="A0A1M5F3Z1"/>
<reference evidence="6" key="1">
    <citation type="submission" date="2016-11" db="EMBL/GenBank/DDBJ databases">
        <authorList>
            <person name="Varghese N."/>
            <person name="Submissions S."/>
        </authorList>
    </citation>
    <scope>NUCLEOTIDE SEQUENCE [LARGE SCALE GENOMIC DNA]</scope>
    <source>
        <strain evidence="6">CGMCC 1.8995</strain>
    </source>
</reference>
<dbReference type="Gene3D" id="3.40.50.1360">
    <property type="match status" value="1"/>
</dbReference>
<dbReference type="STRING" id="634436.SAMN05216361_0663"/>
<evidence type="ECO:0000313" key="6">
    <source>
        <dbReference type="Proteomes" id="UP000184520"/>
    </source>
</evidence>
<dbReference type="RefSeq" id="WP_073317710.1">
    <property type="nucleotide sequence ID" value="NZ_FQWD01000001.1"/>
</dbReference>
<dbReference type="Pfam" id="PF08220">
    <property type="entry name" value="HTH_DeoR"/>
    <property type="match status" value="1"/>
</dbReference>
<evidence type="ECO:0000256" key="1">
    <source>
        <dbReference type="ARBA" id="ARBA00023015"/>
    </source>
</evidence>
<dbReference type="SMART" id="SM01134">
    <property type="entry name" value="DeoRC"/>
    <property type="match status" value="1"/>
</dbReference>
<dbReference type="PANTHER" id="PTHR30363">
    <property type="entry name" value="HTH-TYPE TRANSCRIPTIONAL REGULATOR SRLR-RELATED"/>
    <property type="match status" value="1"/>
</dbReference>
<sequence length="260" mass="27663">MAKRNTQARRQGIVEHVNQHGLTAVEALAQLFETSSVTIRKDLSVLDSEGQIVRQHGGAAPYPAVSIISKGTQQDTHSPIKAAIGKLAASLIGDNQKVIIDSGSTTATMVEHLNQPKNLVVMTNALSVANQLVAFKNEPTVLMTGGTWDPRSQSFQGKMAGTMVQAYNFDLAFVGAAGLDIARGTTTYNEMTQLSQAMANAASKVIVVAESAKLRNKMPNVELAWQQVAVLVTDTGLSEEAEKQLSEYGVTVLTASPNGE</sequence>
<dbReference type="PROSITE" id="PS00894">
    <property type="entry name" value="HTH_DEOR_1"/>
    <property type="match status" value="1"/>
</dbReference>
<proteinExistence type="predicted"/>
<gene>
    <name evidence="5" type="ORF">SAMN05216361_0663</name>
</gene>
<evidence type="ECO:0000313" key="5">
    <source>
        <dbReference type="EMBL" id="SHF86098.1"/>
    </source>
</evidence>
<dbReference type="PRINTS" id="PR00037">
    <property type="entry name" value="HTHLACR"/>
</dbReference>
<dbReference type="EMBL" id="FQWD01000001">
    <property type="protein sequence ID" value="SHF86098.1"/>
    <property type="molecule type" value="Genomic_DNA"/>
</dbReference>
<evidence type="ECO:0000256" key="3">
    <source>
        <dbReference type="ARBA" id="ARBA00023163"/>
    </source>
</evidence>
<dbReference type="GO" id="GO:0003700">
    <property type="term" value="F:DNA-binding transcription factor activity"/>
    <property type="evidence" value="ECO:0007669"/>
    <property type="project" value="InterPro"/>
</dbReference>
<dbReference type="InterPro" id="IPR014036">
    <property type="entry name" value="DeoR-like_C"/>
</dbReference>
<protein>
    <submittedName>
        <fullName evidence="5">DNA-binding transcriptional regulator of sugar metabolism, DeoR/GlpR family</fullName>
    </submittedName>
</protein>
<dbReference type="InterPro" id="IPR050313">
    <property type="entry name" value="Carb_Metab_HTH_regulators"/>
</dbReference>
<dbReference type="Gene3D" id="1.10.10.10">
    <property type="entry name" value="Winged helix-like DNA-binding domain superfamily/Winged helix DNA-binding domain"/>
    <property type="match status" value="1"/>
</dbReference>
<dbReference type="PROSITE" id="PS51000">
    <property type="entry name" value="HTH_DEOR_2"/>
    <property type="match status" value="1"/>
</dbReference>
<dbReference type="SMART" id="SM00420">
    <property type="entry name" value="HTH_DEOR"/>
    <property type="match status" value="1"/>
</dbReference>
<keyword evidence="1" id="KW-0805">Transcription regulation</keyword>
<dbReference type="GO" id="GO:0003677">
    <property type="term" value="F:DNA binding"/>
    <property type="evidence" value="ECO:0007669"/>
    <property type="project" value="UniProtKB-KW"/>
</dbReference>
<name>A0A1M5F3Z1_9ALTE</name>